<dbReference type="EMBL" id="JAHUZN010000006">
    <property type="protein sequence ID" value="KAG8491388.1"/>
    <property type="molecule type" value="Genomic_DNA"/>
</dbReference>
<keyword evidence="1" id="KW-0862">Zinc</keyword>
<dbReference type="Proteomes" id="UP000701853">
    <property type="component" value="Chromosome 6"/>
</dbReference>
<feature type="region of interest" description="Disordered" evidence="2">
    <location>
        <begin position="1"/>
        <end position="20"/>
    </location>
</feature>
<evidence type="ECO:0000313" key="5">
    <source>
        <dbReference type="Proteomes" id="UP000701853"/>
    </source>
</evidence>
<keyword evidence="1" id="KW-0479">Metal-binding</keyword>
<accession>A0A8J5YK64</accession>
<dbReference type="GO" id="GO:0003676">
    <property type="term" value="F:nucleic acid binding"/>
    <property type="evidence" value="ECO:0007669"/>
    <property type="project" value="InterPro"/>
</dbReference>
<dbReference type="InterPro" id="IPR040256">
    <property type="entry name" value="At4g02000-like"/>
</dbReference>
<name>A0A8J5YK64_9ROSI</name>
<gene>
    <name evidence="4" type="ORF">CXB51_014595</name>
</gene>
<evidence type="ECO:0000259" key="3">
    <source>
        <dbReference type="PROSITE" id="PS50158"/>
    </source>
</evidence>
<keyword evidence="5" id="KW-1185">Reference proteome</keyword>
<comment type="caution">
    <text evidence="4">The sequence shown here is derived from an EMBL/GenBank/DDBJ whole genome shotgun (WGS) entry which is preliminary data.</text>
</comment>
<reference evidence="4 5" key="1">
    <citation type="journal article" date="2021" name="bioRxiv">
        <title>The Gossypium anomalum genome as a resource for cotton improvement and evolutionary analysis of hybrid incompatibility.</title>
        <authorList>
            <person name="Grover C.E."/>
            <person name="Yuan D."/>
            <person name="Arick M.A."/>
            <person name="Miller E.R."/>
            <person name="Hu G."/>
            <person name="Peterson D.G."/>
            <person name="Wendel J.F."/>
            <person name="Udall J.A."/>
        </authorList>
    </citation>
    <scope>NUCLEOTIDE SEQUENCE [LARGE SCALE GENOMIC DNA]</scope>
    <source>
        <strain evidence="4">JFW-Udall</strain>
        <tissue evidence="4">Leaf</tissue>
    </source>
</reference>
<keyword evidence="1" id="KW-0863">Zinc-finger</keyword>
<dbReference type="PANTHER" id="PTHR31286:SF173">
    <property type="entry name" value="DUF4283 DOMAIN-CONTAINING PROTEIN"/>
    <property type="match status" value="1"/>
</dbReference>
<proteinExistence type="predicted"/>
<feature type="domain" description="CCHC-type" evidence="3">
    <location>
        <begin position="190"/>
        <end position="204"/>
    </location>
</feature>
<evidence type="ECO:0000256" key="2">
    <source>
        <dbReference type="SAM" id="MobiDB-lite"/>
    </source>
</evidence>
<dbReference type="GO" id="GO:0008270">
    <property type="term" value="F:zinc ion binding"/>
    <property type="evidence" value="ECO:0007669"/>
    <property type="project" value="UniProtKB-KW"/>
</dbReference>
<dbReference type="PANTHER" id="PTHR31286">
    <property type="entry name" value="GLYCINE-RICH CELL WALL STRUCTURAL PROTEIN 1.8-LIKE"/>
    <property type="match status" value="1"/>
</dbReference>
<dbReference type="InterPro" id="IPR001878">
    <property type="entry name" value="Znf_CCHC"/>
</dbReference>
<dbReference type="AlphaFoldDB" id="A0A8J5YK64"/>
<organism evidence="4 5">
    <name type="scientific">Gossypium anomalum</name>
    <dbReference type="NCBI Taxonomy" id="47600"/>
    <lineage>
        <taxon>Eukaryota</taxon>
        <taxon>Viridiplantae</taxon>
        <taxon>Streptophyta</taxon>
        <taxon>Embryophyta</taxon>
        <taxon>Tracheophyta</taxon>
        <taxon>Spermatophyta</taxon>
        <taxon>Magnoliopsida</taxon>
        <taxon>eudicotyledons</taxon>
        <taxon>Gunneridae</taxon>
        <taxon>Pentapetalae</taxon>
        <taxon>rosids</taxon>
        <taxon>malvids</taxon>
        <taxon>Malvales</taxon>
        <taxon>Malvaceae</taxon>
        <taxon>Malvoideae</taxon>
        <taxon>Gossypium</taxon>
    </lineage>
</organism>
<evidence type="ECO:0000313" key="4">
    <source>
        <dbReference type="EMBL" id="KAG8491388.1"/>
    </source>
</evidence>
<sequence length="240" mass="26510">MSKECSLSLPQSCNGDDGDSHFVEDRTTKKVRFKVGLDEASADMVVDPDLPSAHSWKDKLLGGDPIPSVIDPIASSFGRDSEGPWIIFGQYLTVQPWTKNFSPLKLYPSVVLAWIRLPRLLGFLFRQQILEAIRGLIGKVIKLDFQTDNRTRGRFARLAMFINLEKPLVSQVLVDGAIQRVEYEALPIVCFGCGKYGHVKHICPIVVEDRSSKRLIEVVNVDSISVTGGAIEGAGPEFGP</sequence>
<evidence type="ECO:0000256" key="1">
    <source>
        <dbReference type="PROSITE-ProRule" id="PRU00047"/>
    </source>
</evidence>
<dbReference type="PROSITE" id="PS50158">
    <property type="entry name" value="ZF_CCHC"/>
    <property type="match status" value="1"/>
</dbReference>
<protein>
    <recommendedName>
        <fullName evidence="3">CCHC-type domain-containing protein</fullName>
    </recommendedName>
</protein>
<dbReference type="OrthoDB" id="1000479at2759"/>